<gene>
    <name evidence="1" type="ORF">PSIN1315_LOCUS202</name>
</gene>
<accession>A0A7S3B4G0</accession>
<dbReference type="Gene3D" id="3.40.50.1820">
    <property type="entry name" value="alpha/beta hydrolase"/>
    <property type="match status" value="1"/>
</dbReference>
<dbReference type="InterPro" id="IPR029058">
    <property type="entry name" value="AB_hydrolase_fold"/>
</dbReference>
<protein>
    <recommendedName>
        <fullName evidence="2">Phospholipase/carboxylesterase/thioesterase domain-containing protein</fullName>
    </recommendedName>
</protein>
<proteinExistence type="predicted"/>
<evidence type="ECO:0008006" key="2">
    <source>
        <dbReference type="Google" id="ProtNLM"/>
    </source>
</evidence>
<organism evidence="1">
    <name type="scientific">Prasinoderma singulare</name>
    <dbReference type="NCBI Taxonomy" id="676789"/>
    <lineage>
        <taxon>Eukaryota</taxon>
        <taxon>Viridiplantae</taxon>
        <taxon>Prasinodermophyta</taxon>
        <taxon>Prasinodermophyceae</taxon>
        <taxon>Prasinodermales</taxon>
        <taxon>Prasinodermaceae</taxon>
        <taxon>Prasinoderma</taxon>
    </lineage>
</organism>
<sequence>MPIGAALQAALKGSLVLSCRAPLAFPGGGGYRHFEGYSFDPAPAALEHQVAEAADRALEMCAWARRRHGVDKVAIWGFSQGATIAWSCLCRRWPQGGQLDAAVCSSGVLLRDFCNAATPLGRELRPAAEGVGVLATHGTLDGTTPYELHEETVARAEALLPALRVTRITRPDGHNVVAQQESVAWLAEALGA</sequence>
<dbReference type="AlphaFoldDB" id="A0A7S3B4G0"/>
<name>A0A7S3B4G0_9VIRI</name>
<dbReference type="EMBL" id="HBHY01000316">
    <property type="protein sequence ID" value="CAE0124683.1"/>
    <property type="molecule type" value="Transcribed_RNA"/>
</dbReference>
<reference evidence="1" key="1">
    <citation type="submission" date="2021-01" db="EMBL/GenBank/DDBJ databases">
        <authorList>
            <person name="Corre E."/>
            <person name="Pelletier E."/>
            <person name="Niang G."/>
            <person name="Scheremetjew M."/>
            <person name="Finn R."/>
            <person name="Kale V."/>
            <person name="Holt S."/>
            <person name="Cochrane G."/>
            <person name="Meng A."/>
            <person name="Brown T."/>
            <person name="Cohen L."/>
        </authorList>
    </citation>
    <scope>NUCLEOTIDE SEQUENCE</scope>
    <source>
        <strain evidence="1">RCC927</strain>
    </source>
</reference>
<evidence type="ECO:0000313" key="1">
    <source>
        <dbReference type="EMBL" id="CAE0124683.1"/>
    </source>
</evidence>
<dbReference type="SUPFAM" id="SSF53474">
    <property type="entry name" value="alpha/beta-Hydrolases"/>
    <property type="match status" value="1"/>
</dbReference>